<dbReference type="SUPFAM" id="SSF55486">
    <property type="entry name" value="Metalloproteases ('zincins'), catalytic domain"/>
    <property type="match status" value="1"/>
</dbReference>
<reference evidence="3 4" key="1">
    <citation type="submission" date="2019-07" db="EMBL/GenBank/DDBJ databases">
        <title>Litoreibacter alkalisoli sp. nov., isolated from saline-alkaline soil.</title>
        <authorList>
            <person name="Wang S."/>
            <person name="Xu L."/>
            <person name="Xing Y.-T."/>
            <person name="Sun J.-Q."/>
        </authorList>
    </citation>
    <scope>NUCLEOTIDE SEQUENCE [LARGE SCALE GENOMIC DNA]</scope>
    <source>
        <strain evidence="3 4">LN3S51</strain>
        <plasmid evidence="3 4">unnamed3</plasmid>
    </source>
</reference>
<dbReference type="OrthoDB" id="7311515at2"/>
<feature type="chain" id="PRO_5023076229" description="SbsA Ig-like domain-containing protein" evidence="2">
    <location>
        <begin position="34"/>
        <end position="760"/>
    </location>
</feature>
<dbReference type="Proteomes" id="UP000318483">
    <property type="component" value="Plasmid unnamed3"/>
</dbReference>
<evidence type="ECO:0008006" key="5">
    <source>
        <dbReference type="Google" id="ProtNLM"/>
    </source>
</evidence>
<evidence type="ECO:0000256" key="2">
    <source>
        <dbReference type="SAM" id="SignalP"/>
    </source>
</evidence>
<evidence type="ECO:0000256" key="1">
    <source>
        <dbReference type="SAM" id="MobiDB-lite"/>
    </source>
</evidence>
<keyword evidence="3" id="KW-0614">Plasmid</keyword>
<gene>
    <name evidence="3" type="ORF">FPZ52_15715</name>
</gene>
<dbReference type="RefSeq" id="WP_146366566.1">
    <property type="nucleotide sequence ID" value="NZ_CP042264.1"/>
</dbReference>
<sequence length="760" mass="85624">MANYRPDMWFLKPVVIVCAFAMLSFAFGTQVGAQSTDLNAPYKDAYDALTRDRPLVGSWQGTISGSSISQADGQMAGQAVFVNRGYEDSNNFGIVLHDHRHRDGLEYSQISISSIPCGPEGGAIRAINPIEKAGAPAGTYAGVNFLNKLADTGRSDFEVGVGGGYFAELVNPATIITRWSDDSFTLRLSGPFKSMVAPVRNHTFDYERQRQTYLDHIHLDVEFTLPRGSENFERTLCKEREIFDVVRTRPENSRQNVILDGADFYIEFTDELVESSVNTGTVFMTTRDRNNGYVFVDLDLSLEDENGVEDKTMIRIEPREPLLSGTIYEIRVVGGEDGIRGYDSEFLEEDHIFAVSTMVDPDNLRMGIYQVSRNAPLVLGKPAAARIHFEWEELEEIHPEWQVLAYDLKAEILDSRDNTIFPEIRKNIERTDQYTDEDRRLGIDTLNLFDWSPSRGNDPRVFRAEIRPEDHYPEDVEVDPEIVEKGMDYAAQSVDLLTFDYYIAAHSEWRDNIDIQQSRQVVQAAQQDREFANQILPVAKVSGRFRGTYNLQDTICTIPGVEWVVCQEGFISWDNPANRAANLNKWDTLVRLFHEHVAARSNADILVSYHPPSLGGAGTTRAPFEQPESLRRSGDEPYWFGEPDPELLDMLHADRTDRSMVIMSTAAPKNRIFPGILLYPLVAHEFGHVFGLPHTPYAEGAQHKREICQSQFQTVAPGIDGMRIALDGSFGWQKSSEHGNAQTPAPLLKPDVPVRLRTAQ</sequence>
<dbReference type="EMBL" id="CP042264">
    <property type="protein sequence ID" value="QDY71150.1"/>
    <property type="molecule type" value="Genomic_DNA"/>
</dbReference>
<dbReference type="KEGG" id="lit:FPZ52_15715"/>
<feature type="region of interest" description="Disordered" evidence="1">
    <location>
        <begin position="617"/>
        <end position="636"/>
    </location>
</feature>
<feature type="signal peptide" evidence="2">
    <location>
        <begin position="1"/>
        <end position="33"/>
    </location>
</feature>
<name>A0A5B8JAC8_9RHOB</name>
<protein>
    <recommendedName>
        <fullName evidence="5">SbsA Ig-like domain-containing protein</fullName>
    </recommendedName>
</protein>
<proteinExistence type="predicted"/>
<dbReference type="AlphaFoldDB" id="A0A5B8JAC8"/>
<keyword evidence="2" id="KW-0732">Signal</keyword>
<evidence type="ECO:0000313" key="4">
    <source>
        <dbReference type="Proteomes" id="UP000318483"/>
    </source>
</evidence>
<geneLocation type="plasmid" evidence="3 4">
    <name>unnamed3</name>
</geneLocation>
<accession>A0A5B8JAC8</accession>
<evidence type="ECO:0000313" key="3">
    <source>
        <dbReference type="EMBL" id="QDY71150.1"/>
    </source>
</evidence>
<keyword evidence="4" id="KW-1185">Reference proteome</keyword>
<organism evidence="3 4">
    <name type="scientific">Qingshengfaniella alkalisoli</name>
    <dbReference type="NCBI Taxonomy" id="2599296"/>
    <lineage>
        <taxon>Bacteria</taxon>
        <taxon>Pseudomonadati</taxon>
        <taxon>Pseudomonadota</taxon>
        <taxon>Alphaproteobacteria</taxon>
        <taxon>Rhodobacterales</taxon>
        <taxon>Paracoccaceae</taxon>
        <taxon>Qingshengfaniella</taxon>
    </lineage>
</organism>